<evidence type="ECO:0000313" key="1">
    <source>
        <dbReference type="EMBL" id="MFC3847583.1"/>
    </source>
</evidence>
<name>A0ABV7ZGD0_9HELI</name>
<protein>
    <submittedName>
        <fullName evidence="1">Uncharacterized protein</fullName>
    </submittedName>
</protein>
<dbReference type="RefSeq" id="WP_104753029.1">
    <property type="nucleotide sequence ID" value="NZ_FZMF01000080.1"/>
</dbReference>
<keyword evidence="2" id="KW-1185">Reference proteome</keyword>
<accession>A0ABV7ZGD0</accession>
<dbReference type="EMBL" id="JBHRZO010000015">
    <property type="protein sequence ID" value="MFC3847583.1"/>
    <property type="molecule type" value="Genomic_DNA"/>
</dbReference>
<organism evidence="1 2">
    <name type="scientific">Helicobacter baculiformis</name>
    <dbReference type="NCBI Taxonomy" id="427351"/>
    <lineage>
        <taxon>Bacteria</taxon>
        <taxon>Pseudomonadati</taxon>
        <taxon>Campylobacterota</taxon>
        <taxon>Epsilonproteobacteria</taxon>
        <taxon>Campylobacterales</taxon>
        <taxon>Helicobacteraceae</taxon>
        <taxon>Helicobacter</taxon>
    </lineage>
</organism>
<gene>
    <name evidence="1" type="ORF">ACFOPX_03405</name>
</gene>
<sequence length="110" mass="12439">MTINPLKAKAKFWVGLIIALSLVLSVAQNVHYFLKYNASLEALLLVCARPINITPNLPVQKDLNNALTKEEEGKSLSSIVETFLFDLIKKARRYGISEEQVVQELRQKLQ</sequence>
<comment type="caution">
    <text evidence="1">The sequence shown here is derived from an EMBL/GenBank/DDBJ whole genome shotgun (WGS) entry which is preliminary data.</text>
</comment>
<evidence type="ECO:0000313" key="2">
    <source>
        <dbReference type="Proteomes" id="UP001595783"/>
    </source>
</evidence>
<dbReference type="Proteomes" id="UP001595783">
    <property type="component" value="Unassembled WGS sequence"/>
</dbReference>
<proteinExistence type="predicted"/>
<reference evidence="2" key="1">
    <citation type="journal article" date="2019" name="Int. J. Syst. Evol. Microbiol.">
        <title>The Global Catalogue of Microorganisms (GCM) 10K type strain sequencing project: providing services to taxonomists for standard genome sequencing and annotation.</title>
        <authorList>
            <consortium name="The Broad Institute Genomics Platform"/>
            <consortium name="The Broad Institute Genome Sequencing Center for Infectious Disease"/>
            <person name="Wu L."/>
            <person name="Ma J."/>
        </authorList>
    </citation>
    <scope>NUCLEOTIDE SEQUENCE [LARGE SCALE GENOMIC DNA]</scope>
    <source>
        <strain evidence="2">CCUG 53816</strain>
    </source>
</reference>